<dbReference type="OrthoDB" id="10253254at2759"/>
<dbReference type="Pfam" id="PF21010">
    <property type="entry name" value="HA2_C"/>
    <property type="match status" value="1"/>
</dbReference>
<dbReference type="GO" id="GO:0016787">
    <property type="term" value="F:hydrolase activity"/>
    <property type="evidence" value="ECO:0007669"/>
    <property type="project" value="UniProtKB-KW"/>
</dbReference>
<dbReference type="SMART" id="SM00847">
    <property type="entry name" value="HA2"/>
    <property type="match status" value="1"/>
</dbReference>
<protein>
    <recommendedName>
        <fullName evidence="4">Helicase-associated domain-containing protein</fullName>
    </recommendedName>
</protein>
<dbReference type="EMBL" id="CAAALY010032783">
    <property type="protein sequence ID" value="VEL17476.1"/>
    <property type="molecule type" value="Genomic_DNA"/>
</dbReference>
<evidence type="ECO:0000256" key="1">
    <source>
        <dbReference type="ARBA" id="ARBA00022801"/>
    </source>
</evidence>
<dbReference type="PANTHER" id="PTHR18934">
    <property type="entry name" value="ATP-DEPENDENT RNA HELICASE"/>
    <property type="match status" value="1"/>
</dbReference>
<dbReference type="PANTHER" id="PTHR18934:SF221">
    <property type="entry name" value="ATP-DEPENDENT RNA HELICASE DHX34-RELATED"/>
    <property type="match status" value="1"/>
</dbReference>
<dbReference type="GO" id="GO:0003723">
    <property type="term" value="F:RNA binding"/>
    <property type="evidence" value="ECO:0007669"/>
    <property type="project" value="TreeGrafter"/>
</dbReference>
<evidence type="ECO:0000259" key="4">
    <source>
        <dbReference type="SMART" id="SM00847"/>
    </source>
</evidence>
<evidence type="ECO:0000256" key="3">
    <source>
        <dbReference type="SAM" id="MobiDB-lite"/>
    </source>
</evidence>
<organism evidence="5 6">
    <name type="scientific">Protopolystoma xenopodis</name>
    <dbReference type="NCBI Taxonomy" id="117903"/>
    <lineage>
        <taxon>Eukaryota</taxon>
        <taxon>Metazoa</taxon>
        <taxon>Spiralia</taxon>
        <taxon>Lophotrochozoa</taxon>
        <taxon>Platyhelminthes</taxon>
        <taxon>Monogenea</taxon>
        <taxon>Polyopisthocotylea</taxon>
        <taxon>Polystomatidea</taxon>
        <taxon>Polystomatidae</taxon>
        <taxon>Protopolystoma</taxon>
    </lineage>
</organism>
<dbReference type="Proteomes" id="UP000784294">
    <property type="component" value="Unassembled WGS sequence"/>
</dbReference>
<keyword evidence="1" id="KW-0378">Hydrolase</keyword>
<feature type="region of interest" description="Disordered" evidence="3">
    <location>
        <begin position="12"/>
        <end position="31"/>
    </location>
</feature>
<evidence type="ECO:0000313" key="6">
    <source>
        <dbReference type="Proteomes" id="UP000784294"/>
    </source>
</evidence>
<keyword evidence="6" id="KW-1185">Reference proteome</keyword>
<sequence length="156" mass="17340">MVLAHGALVEHDIPDDEDNADSRSRTRSRSRRSTIDQLVITPLGRLLSDLPVDLAIGRMLIMASLFRCSEPVLTLAAGMAVPSPLSSITSLRTSSEASGNLQQTRLQRAEALEAYESDNGDPFTVSNIFDEWIMVLLFLLDPFLFPALEWFLQNLH</sequence>
<dbReference type="InterPro" id="IPR007502">
    <property type="entry name" value="Helicase-assoc_dom"/>
</dbReference>
<comment type="caution">
    <text evidence="5">The sequence shown here is derived from an EMBL/GenBank/DDBJ whole genome shotgun (WGS) entry which is preliminary data.</text>
</comment>
<name>A0A3S5BTD1_9PLAT</name>
<dbReference type="AlphaFoldDB" id="A0A3S5BTD1"/>
<proteinExistence type="predicted"/>
<keyword evidence="2" id="KW-0067">ATP-binding</keyword>
<gene>
    <name evidence="5" type="ORF">PXEA_LOCUS10916</name>
</gene>
<keyword evidence="2" id="KW-0347">Helicase</keyword>
<dbReference type="GO" id="GO:0004386">
    <property type="term" value="F:helicase activity"/>
    <property type="evidence" value="ECO:0007669"/>
    <property type="project" value="UniProtKB-KW"/>
</dbReference>
<reference evidence="5" key="1">
    <citation type="submission" date="2018-11" db="EMBL/GenBank/DDBJ databases">
        <authorList>
            <consortium name="Pathogen Informatics"/>
        </authorList>
    </citation>
    <scope>NUCLEOTIDE SEQUENCE</scope>
</reference>
<accession>A0A3S5BTD1</accession>
<feature type="domain" description="Helicase-associated" evidence="4">
    <location>
        <begin position="3"/>
        <end position="126"/>
    </location>
</feature>
<evidence type="ECO:0000256" key="2">
    <source>
        <dbReference type="ARBA" id="ARBA00022806"/>
    </source>
</evidence>
<evidence type="ECO:0000313" key="5">
    <source>
        <dbReference type="EMBL" id="VEL17476.1"/>
    </source>
</evidence>
<dbReference type="Gene3D" id="1.20.120.1080">
    <property type="match status" value="1"/>
</dbReference>
<keyword evidence="2" id="KW-0547">Nucleotide-binding</keyword>